<gene>
    <name evidence="1" type="ORF">TPC1_30547</name>
</gene>
<protein>
    <submittedName>
        <fullName evidence="1">Uncharacterized protein</fullName>
    </submittedName>
</protein>
<feature type="non-terminal residue" evidence="1">
    <location>
        <position position="567"/>
    </location>
</feature>
<organism evidence="1">
    <name type="scientific">Trepomonas sp. PC1</name>
    <dbReference type="NCBI Taxonomy" id="1076344"/>
    <lineage>
        <taxon>Eukaryota</taxon>
        <taxon>Metamonada</taxon>
        <taxon>Diplomonadida</taxon>
        <taxon>Hexamitidae</taxon>
        <taxon>Hexamitinae</taxon>
        <taxon>Trepomonas</taxon>
    </lineage>
</organism>
<proteinExistence type="predicted"/>
<evidence type="ECO:0000313" key="1">
    <source>
        <dbReference type="EMBL" id="JAP89958.1"/>
    </source>
</evidence>
<feature type="non-terminal residue" evidence="1">
    <location>
        <position position="1"/>
    </location>
</feature>
<name>A0A146K0F8_9EUKA</name>
<dbReference type="EMBL" id="GDID01006648">
    <property type="protein sequence ID" value="JAP89958.1"/>
    <property type="molecule type" value="Transcribed_RNA"/>
</dbReference>
<accession>A0A146K0F8</accession>
<reference evidence="1" key="1">
    <citation type="submission" date="2015-07" db="EMBL/GenBank/DDBJ databases">
        <title>Adaptation to a free-living lifestyle via gene acquisitions in the diplomonad Trepomonas sp. PC1.</title>
        <authorList>
            <person name="Xu F."/>
            <person name="Jerlstrom-Hultqvist J."/>
            <person name="Kolisko M."/>
            <person name="Simpson A.G.B."/>
            <person name="Roger A.J."/>
            <person name="Svard S.G."/>
            <person name="Andersson J.O."/>
        </authorList>
    </citation>
    <scope>NUCLEOTIDE SEQUENCE</scope>
    <source>
        <strain evidence="1">PC1</strain>
    </source>
</reference>
<dbReference type="AlphaFoldDB" id="A0A146K0F8"/>
<sequence>FFRVQFSLHEHHYAISCEKYRGFVSCMSQQLFELSFQVDSVEKSPLNLLCAFAQTIGCEDYLKLCPVNIAQLKALVEFYDQNLDNMQSLFNFLSDLMYKVHQIKEAKRRLFVSDPEAEDYQWFPEEEYTEFAVYLLHEHNFHCMNTVMEINSVDCILQSCWNCLPDESVDNFYNQRMEFIYELDDCDQKLLMLYNMSYFMIIRDRAANPAQKYVEQALKLSQSIINDQNCLLVSKLTVKTLFKCCTFDSQEGDALYDFELSANDQCFIYQILSFFVENELQKEQSQLATLLQKLYNFDLESQFINLLQKKCEPELLQTLLYHLLFKNDLEKISYLLEAMEPAVYLGLKHFANSRDCVQDIISEETKDFIHELQFDQVTEQVDVLFTLKAMKLFKFHRKSIFMQLIQRIPFQEENLAEIFETVEDLALQILFDEQFVAASEKQDEEVSQILLQLIEFGINTDFDETILNIAHEFCTSAEPDVQLQIAKIVEPAVEKFLFMEKKLEQVTFFLVFLNRHDLVGELVLQVYRGSLQNKRRSECQIIAMLAQTGKESMLPGLQKIAEEVDFD</sequence>